<dbReference type="EMBL" id="FNAJ01000001">
    <property type="protein sequence ID" value="SDD52107.1"/>
    <property type="molecule type" value="Genomic_DNA"/>
</dbReference>
<protein>
    <submittedName>
        <fullName evidence="3">Type IV pilus assembly protein PilW</fullName>
    </submittedName>
</protein>
<keyword evidence="1" id="KW-0472">Membrane</keyword>
<evidence type="ECO:0000256" key="1">
    <source>
        <dbReference type="SAM" id="Phobius"/>
    </source>
</evidence>
<gene>
    <name evidence="2" type="ORF">MVI01_17070</name>
    <name evidence="3" type="ORF">SAMN04488504_1011252</name>
</gene>
<accession>A0A511H8U3</accession>
<proteinExistence type="predicted"/>
<dbReference type="Pfam" id="PF07963">
    <property type="entry name" value="N_methyl"/>
    <property type="match status" value="1"/>
</dbReference>
<comment type="caution">
    <text evidence="2">The sequence shown here is derived from an EMBL/GenBank/DDBJ whole genome shotgun (WGS) entry which is preliminary data.</text>
</comment>
<keyword evidence="4" id="KW-1185">Reference proteome</keyword>
<dbReference type="InterPro" id="IPR012902">
    <property type="entry name" value="N_methyl_site"/>
</dbReference>
<dbReference type="Proteomes" id="UP000321224">
    <property type="component" value="Unassembled WGS sequence"/>
</dbReference>
<dbReference type="EMBL" id="BJVY01000007">
    <property type="protein sequence ID" value="GEL69923.1"/>
    <property type="molecule type" value="Genomic_DNA"/>
</dbReference>
<evidence type="ECO:0000313" key="2">
    <source>
        <dbReference type="EMBL" id="GEL69923.1"/>
    </source>
</evidence>
<dbReference type="PROSITE" id="PS00409">
    <property type="entry name" value="PROKAR_NTER_METHYL"/>
    <property type="match status" value="1"/>
</dbReference>
<evidence type="ECO:0000313" key="4">
    <source>
        <dbReference type="Proteomes" id="UP000198717"/>
    </source>
</evidence>
<reference evidence="2 5" key="2">
    <citation type="submission" date="2019-07" db="EMBL/GenBank/DDBJ databases">
        <title>Whole genome shotgun sequence of Myxococcus virescens NBRC 100334.</title>
        <authorList>
            <person name="Hosoyama A."/>
            <person name="Uohara A."/>
            <person name="Ohji S."/>
            <person name="Ichikawa N."/>
        </authorList>
    </citation>
    <scope>NUCLEOTIDE SEQUENCE [LARGE SCALE GENOMIC DNA]</scope>
    <source>
        <strain evidence="2 5">NBRC 100334</strain>
    </source>
</reference>
<sequence length="408" mass="45079">MKTTLTRHRRRSLHGFTLLEVMIATAIGLIVLGAGLVAAMQMQRRALFEEQTMLAQVTGRTVKELIAADLQRAGSGMGNAPIVFSDTRTHPAIQMWTEPDLSIPDLTRPFPEVPAFALPPAGHLEESVSDVLRIHWGDTRGMVTLSPCAGTNVREDTRTFCTVENPSPRLQPTIAPTTPALLVNPARNLACHVEVTNVDTAGRRINVVPGTGIETTTTGRCGDFASEPNFWNTEPDRESWRIMPAQSATYRVNWASGTPTLEYLGPGAANWVVLSRDVERLSVRLGVAAITQPFGGMRWFPDVDNGRPNGLDACTITTCPIEQHPNELVAPATDEELRQRLFQRVREVEVTLVVRTPRQDREAFDPDQPIGVDGERFPIDGFKRRTFTFRVMLRNFAAGGLQPLLTEN</sequence>
<feature type="transmembrane region" description="Helical" evidence="1">
    <location>
        <begin position="21"/>
        <end position="42"/>
    </location>
</feature>
<dbReference type="RefSeq" id="WP_090486810.1">
    <property type="nucleotide sequence ID" value="NZ_BJVY01000007.1"/>
</dbReference>
<dbReference type="AlphaFoldDB" id="A0A511H8U3"/>
<evidence type="ECO:0000313" key="5">
    <source>
        <dbReference type="Proteomes" id="UP000321224"/>
    </source>
</evidence>
<name>A0A511H8U3_9BACT</name>
<evidence type="ECO:0000313" key="3">
    <source>
        <dbReference type="EMBL" id="SDD52107.1"/>
    </source>
</evidence>
<keyword evidence="1" id="KW-0812">Transmembrane</keyword>
<dbReference type="NCBIfam" id="TIGR02532">
    <property type="entry name" value="IV_pilin_GFxxxE"/>
    <property type="match status" value="1"/>
</dbReference>
<keyword evidence="1" id="KW-1133">Transmembrane helix</keyword>
<organism evidence="2 5">
    <name type="scientific">Myxococcus virescens</name>
    <dbReference type="NCBI Taxonomy" id="83456"/>
    <lineage>
        <taxon>Bacteria</taxon>
        <taxon>Pseudomonadati</taxon>
        <taxon>Myxococcota</taxon>
        <taxon>Myxococcia</taxon>
        <taxon>Myxococcales</taxon>
        <taxon>Cystobacterineae</taxon>
        <taxon>Myxococcaceae</taxon>
        <taxon>Myxococcus</taxon>
    </lineage>
</organism>
<dbReference type="Proteomes" id="UP000198717">
    <property type="component" value="Unassembled WGS sequence"/>
</dbReference>
<reference evidence="3 4" key="1">
    <citation type="submission" date="2016-10" db="EMBL/GenBank/DDBJ databases">
        <authorList>
            <person name="Varghese N."/>
            <person name="Submissions S."/>
        </authorList>
    </citation>
    <scope>NUCLEOTIDE SEQUENCE [LARGE SCALE GENOMIC DNA]</scope>
    <source>
        <strain evidence="3 4">DSM 2260</strain>
    </source>
</reference>